<name>A0A6C0IQP8_9ZZZZ</name>
<organism evidence="3">
    <name type="scientific">viral metagenome</name>
    <dbReference type="NCBI Taxonomy" id="1070528"/>
    <lineage>
        <taxon>unclassified sequences</taxon>
        <taxon>metagenomes</taxon>
        <taxon>organismal metagenomes</taxon>
    </lineage>
</organism>
<feature type="domain" description="C2H2-type" evidence="2">
    <location>
        <begin position="50"/>
        <end position="70"/>
    </location>
</feature>
<feature type="coiled-coil region" evidence="1">
    <location>
        <begin position="115"/>
        <end position="142"/>
    </location>
</feature>
<reference evidence="3" key="1">
    <citation type="journal article" date="2020" name="Nature">
        <title>Giant virus diversity and host interactions through global metagenomics.</title>
        <authorList>
            <person name="Schulz F."/>
            <person name="Roux S."/>
            <person name="Paez-Espino D."/>
            <person name="Jungbluth S."/>
            <person name="Walsh D.A."/>
            <person name="Denef V.J."/>
            <person name="McMahon K.D."/>
            <person name="Konstantinidis K.T."/>
            <person name="Eloe-Fadrosh E.A."/>
            <person name="Kyrpides N.C."/>
            <person name="Woyke T."/>
        </authorList>
    </citation>
    <scope>NUCLEOTIDE SEQUENCE</scope>
    <source>
        <strain evidence="3">GVMAG-M-3300024261-8</strain>
    </source>
</reference>
<evidence type="ECO:0000313" key="3">
    <source>
        <dbReference type="EMBL" id="QHT95554.1"/>
    </source>
</evidence>
<dbReference type="InterPro" id="IPR013087">
    <property type="entry name" value="Znf_C2H2_type"/>
</dbReference>
<dbReference type="Pfam" id="PF12874">
    <property type="entry name" value="zf-met"/>
    <property type="match status" value="1"/>
</dbReference>
<dbReference type="Gene3D" id="3.30.160.60">
    <property type="entry name" value="Classic Zinc Finger"/>
    <property type="match status" value="1"/>
</dbReference>
<protein>
    <recommendedName>
        <fullName evidence="2">C2H2-type domain-containing protein</fullName>
    </recommendedName>
</protein>
<proteinExistence type="predicted"/>
<evidence type="ECO:0000259" key="2">
    <source>
        <dbReference type="SMART" id="SM00355"/>
    </source>
</evidence>
<feature type="domain" description="C2H2-type" evidence="2">
    <location>
        <begin position="13"/>
        <end position="37"/>
    </location>
</feature>
<accession>A0A6C0IQP8</accession>
<keyword evidence="1" id="KW-0175">Coiled coil</keyword>
<dbReference type="AlphaFoldDB" id="A0A6C0IQP8"/>
<dbReference type="EMBL" id="MN740241">
    <property type="protein sequence ID" value="QHT95554.1"/>
    <property type="molecule type" value="Genomic_DNA"/>
</dbReference>
<evidence type="ECO:0000256" key="1">
    <source>
        <dbReference type="SAM" id="Coils"/>
    </source>
</evidence>
<dbReference type="SMART" id="SM00355">
    <property type="entry name" value="ZnF_C2H2"/>
    <property type="match status" value="2"/>
</dbReference>
<sequence>MEAKKSQKIPKEFECKCCNYVTSNKKDYNKHLLTRKHVEEANGSTKNPQYICDVCEKSYKSRGSYWKHNQKCKKEQNMTHDENTRINSASNTSDEISKNDILGILKQNQALLISNQEFKQLMVEQSRQIQEQQEENHELHKKLIEVVKHTGNNIQHQTINHNNHQKFNLNFFLNEQCKDAINMSDFIESMELNMEDLTETGRLGYVGGISRILVNKLQELDIYKRPLHCTDVKRETLYIKENDEWSKEDNSKDKISNIIGQVANKNCKNIKQWTDEHPEYQIFDSPENMEYVRLTQAVLGGFGEQETRQFKDKIVRSVIKEVMIQKL</sequence>